<name>A0AA41Z4L9_9HYPH</name>
<dbReference type="AlphaFoldDB" id="A0AA41Z4L9"/>
<evidence type="ECO:0000313" key="2">
    <source>
        <dbReference type="Proteomes" id="UP001165667"/>
    </source>
</evidence>
<sequence>MSTALPEPSIPPVFALAPFSCDELSSFRRLGRQHGHFQALVHTVMRLQLLRTFRAASLDPEVAAGAAMAEDAALAALGRCPCPDHDALLLKRDLFGSRQERKDNLAAMLAASVAADEARLTVNDIGERPPSSAPARRADICKHAARIRPRLGPE</sequence>
<organism evidence="1 2">
    <name type="scientific">Lichenifustis flavocetrariae</name>
    <dbReference type="NCBI Taxonomy" id="2949735"/>
    <lineage>
        <taxon>Bacteria</taxon>
        <taxon>Pseudomonadati</taxon>
        <taxon>Pseudomonadota</taxon>
        <taxon>Alphaproteobacteria</taxon>
        <taxon>Hyphomicrobiales</taxon>
        <taxon>Lichenihabitantaceae</taxon>
        <taxon>Lichenifustis</taxon>
    </lineage>
</organism>
<dbReference type="RefSeq" id="WP_282589229.1">
    <property type="nucleotide sequence ID" value="NZ_JAMOIM010000069.1"/>
</dbReference>
<protein>
    <submittedName>
        <fullName evidence="1">Uncharacterized protein</fullName>
    </submittedName>
</protein>
<comment type="caution">
    <text evidence="1">The sequence shown here is derived from an EMBL/GenBank/DDBJ whole genome shotgun (WGS) entry which is preliminary data.</text>
</comment>
<accession>A0AA41Z4L9</accession>
<gene>
    <name evidence="1" type="ORF">M8523_33755</name>
</gene>
<dbReference type="Proteomes" id="UP001165667">
    <property type="component" value="Unassembled WGS sequence"/>
</dbReference>
<keyword evidence="2" id="KW-1185">Reference proteome</keyword>
<proteinExistence type="predicted"/>
<reference evidence="1" key="1">
    <citation type="submission" date="2022-05" db="EMBL/GenBank/DDBJ databases">
        <authorList>
            <person name="Pankratov T."/>
        </authorList>
    </citation>
    <scope>NUCLEOTIDE SEQUENCE</scope>
    <source>
        <strain evidence="1">BP6-180914</strain>
    </source>
</reference>
<dbReference type="EMBL" id="JAMOIM010000069">
    <property type="protein sequence ID" value="MCW6512853.1"/>
    <property type="molecule type" value="Genomic_DNA"/>
</dbReference>
<evidence type="ECO:0000313" key="1">
    <source>
        <dbReference type="EMBL" id="MCW6512853.1"/>
    </source>
</evidence>